<sequence length="316" mass="35841">MVFLVYFKDKAQLDDAIALDGNTNQIWTIHGKCQDNSVMRPQREVLARALVSTVPDKKKQDSTIVTPAAVKEVTMEEVVDTVNKFRKNLLDEPQVETVSAPLKDYTSPVNVVKIIKEYREEILVEHEKTSINDAIMIDPTAADRMAKKTRVNDKKKNGAKSDLAEKVVKDAKNQSVSTKNSEKIVTPVELPEYNKVNADCTKRLEKKKSEYPTMLSNNNPFIILEEDELFLARFLSLADDEDVIKAIKKCMKKKQGTYSDVEYEESEDGLREVKIKKERKPWAGKPGSRMGQKKKKVRRKCSVGSVVQNSLIHPCI</sequence>
<comment type="caution">
    <text evidence="2">The sequence shown here is derived from an EMBL/GenBank/DDBJ whole genome shotgun (WGS) entry which is preliminary data.</text>
</comment>
<name>A0A2N0RRY5_9GLOM</name>
<evidence type="ECO:0000313" key="2">
    <source>
        <dbReference type="EMBL" id="PKC66070.1"/>
    </source>
</evidence>
<dbReference type="EMBL" id="LLXH01000489">
    <property type="protein sequence ID" value="PKC66070.1"/>
    <property type="molecule type" value="Genomic_DNA"/>
</dbReference>
<reference evidence="2 3" key="1">
    <citation type="submission" date="2017-10" db="EMBL/GenBank/DDBJ databases">
        <title>Extensive intraspecific genome diversity in a model arbuscular mycorrhizal fungus.</title>
        <authorList>
            <person name="Chen E.C.H."/>
            <person name="Morin E."/>
            <person name="Baudet D."/>
            <person name="Noel J."/>
            <person name="Ndikumana S."/>
            <person name="Charron P."/>
            <person name="St-Onge C."/>
            <person name="Giorgi J."/>
            <person name="Grigoriev I.V."/>
            <person name="Roux C."/>
            <person name="Martin F.M."/>
            <person name="Corradi N."/>
        </authorList>
    </citation>
    <scope>NUCLEOTIDE SEQUENCE [LARGE SCALE GENOMIC DNA]</scope>
    <source>
        <strain evidence="2 3">A1</strain>
    </source>
</reference>
<feature type="region of interest" description="Disordered" evidence="1">
    <location>
        <begin position="277"/>
        <end position="301"/>
    </location>
</feature>
<accession>A0A2N0RRY5</accession>
<dbReference type="Proteomes" id="UP000232688">
    <property type="component" value="Unassembled WGS sequence"/>
</dbReference>
<dbReference type="AlphaFoldDB" id="A0A2N0RRY5"/>
<reference evidence="2 3" key="2">
    <citation type="submission" date="2017-10" db="EMBL/GenBank/DDBJ databases">
        <title>Genome analyses suggest a sexual origin of heterokaryosis in a supposedly ancient asexual fungus.</title>
        <authorList>
            <person name="Corradi N."/>
            <person name="Sedzielewska K."/>
            <person name="Noel J."/>
            <person name="Charron P."/>
            <person name="Farinelli L."/>
            <person name="Marton T."/>
            <person name="Kruger M."/>
            <person name="Pelin A."/>
            <person name="Brachmann A."/>
            <person name="Corradi N."/>
        </authorList>
    </citation>
    <scope>NUCLEOTIDE SEQUENCE [LARGE SCALE GENOMIC DNA]</scope>
    <source>
        <strain evidence="2 3">A1</strain>
    </source>
</reference>
<proteinExistence type="predicted"/>
<protein>
    <submittedName>
        <fullName evidence="2">Uncharacterized protein</fullName>
    </submittedName>
</protein>
<dbReference type="VEuPathDB" id="FungiDB:FUN_004079"/>
<organism evidence="2 3">
    <name type="scientific">Rhizophagus irregularis</name>
    <dbReference type="NCBI Taxonomy" id="588596"/>
    <lineage>
        <taxon>Eukaryota</taxon>
        <taxon>Fungi</taxon>
        <taxon>Fungi incertae sedis</taxon>
        <taxon>Mucoromycota</taxon>
        <taxon>Glomeromycotina</taxon>
        <taxon>Glomeromycetes</taxon>
        <taxon>Glomerales</taxon>
        <taxon>Glomeraceae</taxon>
        <taxon>Rhizophagus</taxon>
    </lineage>
</organism>
<dbReference type="VEuPathDB" id="FungiDB:RhiirFUN_006228"/>
<gene>
    <name evidence="2" type="ORF">RhiirA1_394763</name>
</gene>
<dbReference type="VEuPathDB" id="FungiDB:RhiirA1_394763"/>
<feature type="compositionally biased region" description="Basic residues" evidence="1">
    <location>
        <begin position="291"/>
        <end position="301"/>
    </location>
</feature>
<evidence type="ECO:0000256" key="1">
    <source>
        <dbReference type="SAM" id="MobiDB-lite"/>
    </source>
</evidence>
<evidence type="ECO:0000313" key="3">
    <source>
        <dbReference type="Proteomes" id="UP000232688"/>
    </source>
</evidence>